<dbReference type="InterPro" id="IPR029903">
    <property type="entry name" value="RmlD-like-bd"/>
</dbReference>
<dbReference type="Gene3D" id="3.90.25.10">
    <property type="entry name" value="UDP-galactose 4-epimerase, domain 1"/>
    <property type="match status" value="1"/>
</dbReference>
<dbReference type="InterPro" id="IPR036291">
    <property type="entry name" value="NAD(P)-bd_dom_sf"/>
</dbReference>
<dbReference type="SUPFAM" id="SSF51735">
    <property type="entry name" value="NAD(P)-binding Rossmann-fold domains"/>
    <property type="match status" value="1"/>
</dbReference>
<organism evidence="2">
    <name type="scientific">marine metagenome</name>
    <dbReference type="NCBI Taxonomy" id="408172"/>
    <lineage>
        <taxon>unclassified sequences</taxon>
        <taxon>metagenomes</taxon>
        <taxon>ecological metagenomes</taxon>
    </lineage>
</organism>
<feature type="domain" description="RmlD-like substrate binding" evidence="1">
    <location>
        <begin position="1"/>
        <end position="235"/>
    </location>
</feature>
<sequence>MKIIITGANGMLGSTLCKVMKNHFTVYAFHRDSYCYPEKDYNYSIDLRNKEQLHKTINYIKPEIIIHCAGWIGIEQCEIEVKQAYDNNVISTYNLVTSCPKNTKFIYISSDQVYGATADRTENNKCLRPLNIYGQTKYISEQIVESICTNHVIIRTNIIGINPKLDRTSFVDWLYDSFSNNKKLILFNDYYFSPIYTSDISEIIKNLISINFSGILNVGSHENCSKYEFGFTFIEIFNFN</sequence>
<reference evidence="2" key="1">
    <citation type="submission" date="2018-05" db="EMBL/GenBank/DDBJ databases">
        <authorList>
            <person name="Lanie J.A."/>
            <person name="Ng W.-L."/>
            <person name="Kazmierczak K.M."/>
            <person name="Andrzejewski T.M."/>
            <person name="Davidsen T.M."/>
            <person name="Wayne K.J."/>
            <person name="Tettelin H."/>
            <person name="Glass J.I."/>
            <person name="Rusch D."/>
            <person name="Podicherti R."/>
            <person name="Tsui H.-C.T."/>
            <person name="Winkler M.E."/>
        </authorList>
    </citation>
    <scope>NUCLEOTIDE SEQUENCE</scope>
</reference>
<dbReference type="Gene3D" id="3.40.50.720">
    <property type="entry name" value="NAD(P)-binding Rossmann-like Domain"/>
    <property type="match status" value="1"/>
</dbReference>
<dbReference type="CDD" id="cd05254">
    <property type="entry name" value="dTDP_HR_like_SDR_e"/>
    <property type="match status" value="1"/>
</dbReference>
<evidence type="ECO:0000259" key="1">
    <source>
        <dbReference type="Pfam" id="PF04321"/>
    </source>
</evidence>
<accession>A0A382ZKV0</accession>
<dbReference type="AlphaFoldDB" id="A0A382ZKV0"/>
<feature type="non-terminal residue" evidence="2">
    <location>
        <position position="240"/>
    </location>
</feature>
<dbReference type="PANTHER" id="PTHR43242">
    <property type="entry name" value="NAD(P)-BINDING ROSSMANN-FOLD SUPERFAMILY PROTEIN"/>
    <property type="match status" value="1"/>
</dbReference>
<name>A0A382ZKV0_9ZZZZ</name>
<proteinExistence type="predicted"/>
<dbReference type="Pfam" id="PF04321">
    <property type="entry name" value="RmlD_sub_bind"/>
    <property type="match status" value="1"/>
</dbReference>
<evidence type="ECO:0000313" key="2">
    <source>
        <dbReference type="EMBL" id="SVD96091.1"/>
    </source>
</evidence>
<dbReference type="EMBL" id="UINC01184740">
    <property type="protein sequence ID" value="SVD96091.1"/>
    <property type="molecule type" value="Genomic_DNA"/>
</dbReference>
<dbReference type="PANTHER" id="PTHR43242:SF1">
    <property type="entry name" value="NAD(P)-BINDING ROSSMANN-FOLD SUPERFAMILY PROTEIN"/>
    <property type="match status" value="1"/>
</dbReference>
<gene>
    <name evidence="2" type="ORF">METZ01_LOCUS448945</name>
</gene>
<protein>
    <recommendedName>
        <fullName evidence="1">RmlD-like substrate binding domain-containing protein</fullName>
    </recommendedName>
</protein>